<feature type="region of interest" description="Disordered" evidence="1">
    <location>
        <begin position="39"/>
        <end position="165"/>
    </location>
</feature>
<dbReference type="InterPro" id="IPR013098">
    <property type="entry name" value="Ig_I-set"/>
</dbReference>
<feature type="compositionally biased region" description="Pro residues" evidence="1">
    <location>
        <begin position="282"/>
        <end position="292"/>
    </location>
</feature>
<name>A0A7L0QLG5_SETKR</name>
<feature type="non-terminal residue" evidence="3">
    <location>
        <position position="1"/>
    </location>
</feature>
<organism evidence="3 4">
    <name type="scientific">Setophaga kirtlandii</name>
    <name type="common">Kirtland's warbler</name>
    <name type="synonym">Dendroica kirtlandii</name>
    <dbReference type="NCBI Taxonomy" id="298831"/>
    <lineage>
        <taxon>Eukaryota</taxon>
        <taxon>Metazoa</taxon>
        <taxon>Chordata</taxon>
        <taxon>Craniata</taxon>
        <taxon>Vertebrata</taxon>
        <taxon>Euteleostomi</taxon>
        <taxon>Archelosauria</taxon>
        <taxon>Archosauria</taxon>
        <taxon>Dinosauria</taxon>
        <taxon>Saurischia</taxon>
        <taxon>Theropoda</taxon>
        <taxon>Coelurosauria</taxon>
        <taxon>Aves</taxon>
        <taxon>Neognathae</taxon>
        <taxon>Neoaves</taxon>
        <taxon>Telluraves</taxon>
        <taxon>Australaves</taxon>
        <taxon>Passeriformes</taxon>
        <taxon>Passeroidea</taxon>
        <taxon>Parulidae</taxon>
        <taxon>Setophaga</taxon>
    </lineage>
</organism>
<dbReference type="SUPFAM" id="SSF48726">
    <property type="entry name" value="Immunoglobulin"/>
    <property type="match status" value="1"/>
</dbReference>
<dbReference type="Proteomes" id="UP000550059">
    <property type="component" value="Unassembled WGS sequence"/>
</dbReference>
<feature type="region of interest" description="Disordered" evidence="1">
    <location>
        <begin position="214"/>
        <end position="294"/>
    </location>
</feature>
<dbReference type="EMBL" id="VXAS01009128">
    <property type="protein sequence ID" value="NXL17868.1"/>
    <property type="molecule type" value="Genomic_DNA"/>
</dbReference>
<accession>A0A7L0QLG5</accession>
<feature type="non-terminal residue" evidence="3">
    <location>
        <position position="346"/>
    </location>
</feature>
<dbReference type="Pfam" id="PF07679">
    <property type="entry name" value="I-set"/>
    <property type="match status" value="1"/>
</dbReference>
<protein>
    <submittedName>
        <fullName evidence="3">MYPN protein</fullName>
    </submittedName>
</protein>
<feature type="compositionally biased region" description="Polar residues" evidence="1">
    <location>
        <begin position="114"/>
        <end position="129"/>
    </location>
</feature>
<evidence type="ECO:0000313" key="4">
    <source>
        <dbReference type="Proteomes" id="UP000550059"/>
    </source>
</evidence>
<reference evidence="3 4" key="1">
    <citation type="submission" date="2019-09" db="EMBL/GenBank/DDBJ databases">
        <title>Bird 10,000 Genomes (B10K) Project - Family phase.</title>
        <authorList>
            <person name="Zhang G."/>
        </authorList>
    </citation>
    <scope>NUCLEOTIDE SEQUENCE [LARGE SCALE GENOMIC DNA]</scope>
    <source>
        <strain evidence="3">B10K-DU-001-45</strain>
        <tissue evidence="3">Muscle</tissue>
    </source>
</reference>
<dbReference type="InterPro" id="IPR036179">
    <property type="entry name" value="Ig-like_dom_sf"/>
</dbReference>
<evidence type="ECO:0000313" key="3">
    <source>
        <dbReference type="EMBL" id="NXL17868.1"/>
    </source>
</evidence>
<evidence type="ECO:0000256" key="1">
    <source>
        <dbReference type="SAM" id="MobiDB-lite"/>
    </source>
</evidence>
<dbReference type="InterPro" id="IPR013783">
    <property type="entry name" value="Ig-like_fold"/>
</dbReference>
<gene>
    <name evidence="3" type="primary">Mypn_0</name>
    <name evidence="3" type="ORF">SETKIR_R12959</name>
</gene>
<dbReference type="Gene3D" id="2.60.40.10">
    <property type="entry name" value="Immunoglobulins"/>
    <property type="match status" value="1"/>
</dbReference>
<proteinExistence type="predicted"/>
<evidence type="ECO:0000259" key="2">
    <source>
        <dbReference type="Pfam" id="PF07679"/>
    </source>
</evidence>
<feature type="domain" description="Immunoglobulin I-set" evidence="2">
    <location>
        <begin position="3"/>
        <end position="38"/>
    </location>
</feature>
<feature type="compositionally biased region" description="Polar residues" evidence="1">
    <location>
        <begin position="234"/>
        <end position="248"/>
    </location>
</feature>
<comment type="caution">
    <text evidence="3">The sequence shown here is derived from an EMBL/GenBank/DDBJ whole genome shotgun (WGS) entry which is preliminary data.</text>
</comment>
<dbReference type="AlphaFoldDB" id="A0A7L0QLG5"/>
<sequence length="346" mass="36315">EEICTLVIAEVFSEDSGSFTCTASNKYGTVSSIARLTVKAPEDSSSPAALHTTSSIDFVATEHQAAPQTPPSQPSQAPRPKLEGVLVNHNEPRSSSKAGLRVHFKLPEDEKGSESSSEVGPGTTNQTRPNHFPEKINGQPVKIPEPTSPSKEPPPVLAKPKLDQSQLKQLHNQVLLEQQQVHQASLRELSFNSTVVNSATSLYLQSSSVLHKQSSACAPQAVGYGRPKPPLAPQSPSATSPGTFSSIPQAAPRTNHVENVPGNPARASGGFSGKSEQGLPSPKEPVVPPLTLPPVKQFQPQTVAPAPLSPSARIQNPVAFLSAVLPSLPAAPSTNAMGLPRSSPAT</sequence>
<keyword evidence="4" id="KW-1185">Reference proteome</keyword>
<feature type="compositionally biased region" description="Polar residues" evidence="1">
    <location>
        <begin position="43"/>
        <end position="56"/>
    </location>
</feature>